<keyword evidence="3" id="KW-1185">Reference proteome</keyword>
<dbReference type="AlphaFoldDB" id="A0AAN9RN17"/>
<evidence type="ECO:0000313" key="3">
    <source>
        <dbReference type="Proteomes" id="UP001374584"/>
    </source>
</evidence>
<feature type="signal peptide" evidence="1">
    <location>
        <begin position="1"/>
        <end position="18"/>
    </location>
</feature>
<organism evidence="2 3">
    <name type="scientific">Phaseolus coccineus</name>
    <name type="common">Scarlet runner bean</name>
    <name type="synonym">Phaseolus multiflorus</name>
    <dbReference type="NCBI Taxonomy" id="3886"/>
    <lineage>
        <taxon>Eukaryota</taxon>
        <taxon>Viridiplantae</taxon>
        <taxon>Streptophyta</taxon>
        <taxon>Embryophyta</taxon>
        <taxon>Tracheophyta</taxon>
        <taxon>Spermatophyta</taxon>
        <taxon>Magnoliopsida</taxon>
        <taxon>eudicotyledons</taxon>
        <taxon>Gunneridae</taxon>
        <taxon>Pentapetalae</taxon>
        <taxon>rosids</taxon>
        <taxon>fabids</taxon>
        <taxon>Fabales</taxon>
        <taxon>Fabaceae</taxon>
        <taxon>Papilionoideae</taxon>
        <taxon>50 kb inversion clade</taxon>
        <taxon>NPAAA clade</taxon>
        <taxon>indigoferoid/millettioid clade</taxon>
        <taxon>Phaseoleae</taxon>
        <taxon>Phaseolus</taxon>
    </lineage>
</organism>
<evidence type="ECO:0000313" key="2">
    <source>
        <dbReference type="EMBL" id="KAK7378591.1"/>
    </source>
</evidence>
<dbReference type="Proteomes" id="UP001374584">
    <property type="component" value="Unassembled WGS sequence"/>
</dbReference>
<gene>
    <name evidence="2" type="ORF">VNO80_04036</name>
</gene>
<reference evidence="2 3" key="1">
    <citation type="submission" date="2024-01" db="EMBL/GenBank/DDBJ databases">
        <title>The genomes of 5 underutilized Papilionoideae crops provide insights into root nodulation and disease resistanc.</title>
        <authorList>
            <person name="Jiang F."/>
        </authorList>
    </citation>
    <scope>NUCLEOTIDE SEQUENCE [LARGE SCALE GENOMIC DNA]</scope>
    <source>
        <strain evidence="2">JINMINGXINNONG_FW02</strain>
        <tissue evidence="2">Leaves</tissue>
    </source>
</reference>
<accession>A0AAN9RN17</accession>
<keyword evidence="1" id="KW-0732">Signal</keyword>
<name>A0AAN9RN17_PHACN</name>
<comment type="caution">
    <text evidence="2">The sequence shown here is derived from an EMBL/GenBank/DDBJ whole genome shotgun (WGS) entry which is preliminary data.</text>
</comment>
<proteinExistence type="predicted"/>
<protein>
    <submittedName>
        <fullName evidence="2">Uncharacterized protein</fullName>
    </submittedName>
</protein>
<feature type="chain" id="PRO_5042857942" evidence="1">
    <location>
        <begin position="19"/>
        <end position="114"/>
    </location>
</feature>
<sequence length="114" mass="12677">MKTVLCVHAIFQIHVGQATCVACLPYIEYGMHEFVLSVGIISSISILRNLNLACFASFKLDLYKVSAFSTINLYWNRKTYDAEQGAVRICVHILVRDGGMKVEKGKINCSDSEG</sequence>
<evidence type="ECO:0000256" key="1">
    <source>
        <dbReference type="SAM" id="SignalP"/>
    </source>
</evidence>
<dbReference type="EMBL" id="JAYMYR010000002">
    <property type="protein sequence ID" value="KAK7378591.1"/>
    <property type="molecule type" value="Genomic_DNA"/>
</dbReference>